<feature type="transmembrane region" description="Helical" evidence="1">
    <location>
        <begin position="255"/>
        <end position="270"/>
    </location>
</feature>
<keyword evidence="4" id="KW-1185">Reference proteome</keyword>
<keyword evidence="3" id="KW-0808">Transferase</keyword>
<evidence type="ECO:0000313" key="4">
    <source>
        <dbReference type="Proteomes" id="UP001595379"/>
    </source>
</evidence>
<feature type="domain" description="Acyltransferase 3" evidence="2">
    <location>
        <begin position="10"/>
        <end position="339"/>
    </location>
</feature>
<protein>
    <submittedName>
        <fullName evidence="3">Acyltransferase family protein</fullName>
        <ecNumber evidence="3">2.3.-.-</ecNumber>
    </submittedName>
</protein>
<evidence type="ECO:0000259" key="2">
    <source>
        <dbReference type="Pfam" id="PF01757"/>
    </source>
</evidence>
<comment type="caution">
    <text evidence="3">The sequence shown here is derived from an EMBL/GenBank/DDBJ whole genome shotgun (WGS) entry which is preliminary data.</text>
</comment>
<feature type="transmembrane region" description="Helical" evidence="1">
    <location>
        <begin position="150"/>
        <end position="167"/>
    </location>
</feature>
<dbReference type="PANTHER" id="PTHR23028">
    <property type="entry name" value="ACETYLTRANSFERASE"/>
    <property type="match status" value="1"/>
</dbReference>
<sequence>MSVYPADLPSLTRLRFFAALWVVFYHWRVPWTVDIDSATAFFAMGRFGVDLFFILSGFVLAHVYVAAREQGKFDFAKFIIARFARIYPLHLATIVLLALAAFGAWIVGVPFEREEFPIADLPANLLMVHAWGFAPNPGWNAPSWSISAEWFAYLAFPAYLMIAIALARRPLALVTIAIVAFLVLDLVHRSLFGESLPMATERFGVLRIIPEFLLGIAIYRLGNRYPLGRITAGVVFGASLVIYLLAAHLAWDDRIIALLGAPIVLSLAELDRHAAGTSRQDPIRYLGEISYAIYMLHVPFFMIAFNLLQDVLGVIDETISTMSLLALLAAMLAASSLTYEWLEKPSRRTIRRWGNALLVARRGNSKMTR</sequence>
<dbReference type="RefSeq" id="WP_343165395.1">
    <property type="nucleotide sequence ID" value="NZ_JBHRSV010000005.1"/>
</dbReference>
<accession>A0ABV6ZW28</accession>
<dbReference type="InterPro" id="IPR002656">
    <property type="entry name" value="Acyl_transf_3_dom"/>
</dbReference>
<gene>
    <name evidence="3" type="ORF">ACFOOR_05970</name>
</gene>
<dbReference type="Proteomes" id="UP001595379">
    <property type="component" value="Unassembled WGS sequence"/>
</dbReference>
<organism evidence="3 4">
    <name type="scientific">Hyphobacterium vulgare</name>
    <dbReference type="NCBI Taxonomy" id="1736751"/>
    <lineage>
        <taxon>Bacteria</taxon>
        <taxon>Pseudomonadati</taxon>
        <taxon>Pseudomonadota</taxon>
        <taxon>Alphaproteobacteria</taxon>
        <taxon>Maricaulales</taxon>
        <taxon>Maricaulaceae</taxon>
        <taxon>Hyphobacterium</taxon>
    </lineage>
</organism>
<dbReference type="GO" id="GO:0016746">
    <property type="term" value="F:acyltransferase activity"/>
    <property type="evidence" value="ECO:0007669"/>
    <property type="project" value="UniProtKB-KW"/>
</dbReference>
<evidence type="ECO:0000256" key="1">
    <source>
        <dbReference type="SAM" id="Phobius"/>
    </source>
</evidence>
<feature type="transmembrane region" description="Helical" evidence="1">
    <location>
        <begin position="229"/>
        <end position="249"/>
    </location>
</feature>
<keyword evidence="1" id="KW-0472">Membrane</keyword>
<name>A0ABV6ZW28_9PROT</name>
<reference evidence="4" key="1">
    <citation type="journal article" date="2019" name="Int. J. Syst. Evol. Microbiol.">
        <title>The Global Catalogue of Microorganisms (GCM) 10K type strain sequencing project: providing services to taxonomists for standard genome sequencing and annotation.</title>
        <authorList>
            <consortium name="The Broad Institute Genomics Platform"/>
            <consortium name="The Broad Institute Genome Sequencing Center for Infectious Disease"/>
            <person name="Wu L."/>
            <person name="Ma J."/>
        </authorList>
    </citation>
    <scope>NUCLEOTIDE SEQUENCE [LARGE SCALE GENOMIC DNA]</scope>
    <source>
        <strain evidence="4">KCTC 52487</strain>
    </source>
</reference>
<dbReference type="EMBL" id="JBHRSV010000005">
    <property type="protein sequence ID" value="MFC2925645.1"/>
    <property type="molecule type" value="Genomic_DNA"/>
</dbReference>
<feature type="transmembrane region" description="Helical" evidence="1">
    <location>
        <begin position="12"/>
        <end position="29"/>
    </location>
</feature>
<feature type="transmembrane region" description="Helical" evidence="1">
    <location>
        <begin position="204"/>
        <end position="222"/>
    </location>
</feature>
<proteinExistence type="predicted"/>
<dbReference type="PANTHER" id="PTHR23028:SF53">
    <property type="entry name" value="ACYL_TRANSF_3 DOMAIN-CONTAINING PROTEIN"/>
    <property type="match status" value="1"/>
</dbReference>
<feature type="transmembrane region" description="Helical" evidence="1">
    <location>
        <begin position="86"/>
        <end position="107"/>
    </location>
</feature>
<feature type="transmembrane region" description="Helical" evidence="1">
    <location>
        <begin position="291"/>
        <end position="309"/>
    </location>
</feature>
<evidence type="ECO:0000313" key="3">
    <source>
        <dbReference type="EMBL" id="MFC2925645.1"/>
    </source>
</evidence>
<dbReference type="EC" id="2.3.-.-" evidence="3"/>
<keyword evidence="1" id="KW-0812">Transmembrane</keyword>
<feature type="transmembrane region" description="Helical" evidence="1">
    <location>
        <begin position="172"/>
        <end position="192"/>
    </location>
</feature>
<dbReference type="InterPro" id="IPR050879">
    <property type="entry name" value="Acyltransferase_3"/>
</dbReference>
<keyword evidence="3" id="KW-0012">Acyltransferase</keyword>
<feature type="transmembrane region" description="Helical" evidence="1">
    <location>
        <begin position="321"/>
        <end position="342"/>
    </location>
</feature>
<keyword evidence="1" id="KW-1133">Transmembrane helix</keyword>
<dbReference type="Pfam" id="PF01757">
    <property type="entry name" value="Acyl_transf_3"/>
    <property type="match status" value="1"/>
</dbReference>
<feature type="transmembrane region" description="Helical" evidence="1">
    <location>
        <begin position="41"/>
        <end position="65"/>
    </location>
</feature>